<sequence length="364" mass="40578">MTISSGTNRLTSAKCWLRLMCWSGFKPYSTNATKGSIDGIKDIVAVASGKGGVGKSTTAVDDVQTPSMNGSIYGLSESSMVTEELWSRHTMPDFCLARAGVVENRKTCRDKLYSHLNSLLKSTNCMQTFTVSTPQLFQDVMKLRFEFLPMPNSIPAALPSSHKWYPVHIFPFDAMSGLVLAAPLLMFILRNNEELPLIFTFTVNLAVVLANTFQLKVGLLDADIYGPSIPTMMNLQGKPEVRTAKEEWVAGKKIGRLRRVGARKERMKWRRLNYVAMSSREKFHSRYCLNSGIQEGRFWRSPAWHDSEEVAVWAIQRGGKVMSALEKMTRGVAWGDLDLLIVDMPPGTGDAQLSISQRLQLSGT</sequence>
<dbReference type="AlphaFoldDB" id="A0A8J5I7A2"/>
<reference evidence="3 4" key="1">
    <citation type="submission" date="2020-08" db="EMBL/GenBank/DDBJ databases">
        <title>Plant Genome Project.</title>
        <authorList>
            <person name="Zhang R.-G."/>
        </authorList>
    </citation>
    <scope>NUCLEOTIDE SEQUENCE [LARGE SCALE GENOMIC DNA]</scope>
    <source>
        <tissue evidence="3">Rhizome</tissue>
    </source>
</reference>
<gene>
    <name evidence="3" type="ORF">ZIOFF_003951</name>
</gene>
<accession>A0A8J5I7A2</accession>
<dbReference type="GO" id="GO:0051539">
    <property type="term" value="F:4 iron, 4 sulfur cluster binding"/>
    <property type="evidence" value="ECO:0007669"/>
    <property type="project" value="TreeGrafter"/>
</dbReference>
<dbReference type="InterPro" id="IPR033756">
    <property type="entry name" value="YlxH/NBP35"/>
</dbReference>
<evidence type="ECO:0000313" key="4">
    <source>
        <dbReference type="Proteomes" id="UP000734854"/>
    </source>
</evidence>
<evidence type="ECO:0000256" key="1">
    <source>
        <dbReference type="ARBA" id="ARBA00022741"/>
    </source>
</evidence>
<evidence type="ECO:0000256" key="2">
    <source>
        <dbReference type="ARBA" id="ARBA00022840"/>
    </source>
</evidence>
<dbReference type="GO" id="GO:0016226">
    <property type="term" value="P:iron-sulfur cluster assembly"/>
    <property type="evidence" value="ECO:0007669"/>
    <property type="project" value="InterPro"/>
</dbReference>
<dbReference type="Gene3D" id="3.40.50.300">
    <property type="entry name" value="P-loop containing nucleotide triphosphate hydrolases"/>
    <property type="match status" value="2"/>
</dbReference>
<comment type="caution">
    <text evidence="3">The sequence shown here is derived from an EMBL/GenBank/DDBJ whole genome shotgun (WGS) entry which is preliminary data.</text>
</comment>
<keyword evidence="1" id="KW-0547">Nucleotide-binding</keyword>
<dbReference type="SUPFAM" id="SSF52540">
    <property type="entry name" value="P-loop containing nucleoside triphosphate hydrolases"/>
    <property type="match status" value="1"/>
</dbReference>
<name>A0A8J5I7A2_ZINOF</name>
<dbReference type="InterPro" id="IPR044304">
    <property type="entry name" value="NUBPL-like"/>
</dbReference>
<evidence type="ECO:0000313" key="3">
    <source>
        <dbReference type="EMBL" id="KAG6538821.1"/>
    </source>
</evidence>
<organism evidence="3 4">
    <name type="scientific">Zingiber officinale</name>
    <name type="common">Ginger</name>
    <name type="synonym">Amomum zingiber</name>
    <dbReference type="NCBI Taxonomy" id="94328"/>
    <lineage>
        <taxon>Eukaryota</taxon>
        <taxon>Viridiplantae</taxon>
        <taxon>Streptophyta</taxon>
        <taxon>Embryophyta</taxon>
        <taxon>Tracheophyta</taxon>
        <taxon>Spermatophyta</taxon>
        <taxon>Magnoliopsida</taxon>
        <taxon>Liliopsida</taxon>
        <taxon>Zingiberales</taxon>
        <taxon>Zingiberaceae</taxon>
        <taxon>Zingiber</taxon>
    </lineage>
</organism>
<dbReference type="PANTHER" id="PTHR42961:SF2">
    <property type="entry name" value="IRON-SULFUR PROTEIN NUBPL"/>
    <property type="match status" value="1"/>
</dbReference>
<dbReference type="GO" id="GO:0005739">
    <property type="term" value="C:mitochondrion"/>
    <property type="evidence" value="ECO:0007669"/>
    <property type="project" value="TreeGrafter"/>
</dbReference>
<keyword evidence="4" id="KW-1185">Reference proteome</keyword>
<keyword evidence="2" id="KW-0067">ATP-binding</keyword>
<dbReference type="Pfam" id="PF10609">
    <property type="entry name" value="ParA"/>
    <property type="match status" value="2"/>
</dbReference>
<protein>
    <submittedName>
        <fullName evidence="3">Uncharacterized protein</fullName>
    </submittedName>
</protein>
<dbReference type="EMBL" id="JACMSC010000001">
    <property type="protein sequence ID" value="KAG6538821.1"/>
    <property type="molecule type" value="Genomic_DNA"/>
</dbReference>
<dbReference type="GO" id="GO:0005524">
    <property type="term" value="F:ATP binding"/>
    <property type="evidence" value="ECO:0007669"/>
    <property type="project" value="UniProtKB-KW"/>
</dbReference>
<dbReference type="GO" id="GO:0032981">
    <property type="term" value="P:mitochondrial respiratory chain complex I assembly"/>
    <property type="evidence" value="ECO:0007669"/>
    <property type="project" value="TreeGrafter"/>
</dbReference>
<proteinExistence type="predicted"/>
<dbReference type="InterPro" id="IPR027417">
    <property type="entry name" value="P-loop_NTPase"/>
</dbReference>
<dbReference type="Proteomes" id="UP000734854">
    <property type="component" value="Unassembled WGS sequence"/>
</dbReference>
<dbReference type="PANTHER" id="PTHR42961">
    <property type="entry name" value="IRON-SULFUR PROTEIN NUBPL"/>
    <property type="match status" value="1"/>
</dbReference>